<dbReference type="GO" id="GO:0016020">
    <property type="term" value="C:membrane"/>
    <property type="evidence" value="ECO:0007669"/>
    <property type="project" value="InterPro"/>
</dbReference>
<feature type="transmembrane region" description="Helical" evidence="1">
    <location>
        <begin position="215"/>
        <end position="233"/>
    </location>
</feature>
<dbReference type="EMBL" id="UINC01062953">
    <property type="protein sequence ID" value="SVB90070.1"/>
    <property type="molecule type" value="Genomic_DNA"/>
</dbReference>
<dbReference type="PANTHER" id="PTHR22911:SF134">
    <property type="entry name" value="DMT FAMILY TRANSPORTER"/>
    <property type="match status" value="1"/>
</dbReference>
<organism evidence="3">
    <name type="scientific">marine metagenome</name>
    <dbReference type="NCBI Taxonomy" id="408172"/>
    <lineage>
        <taxon>unclassified sequences</taxon>
        <taxon>metagenomes</taxon>
        <taxon>ecological metagenomes</taxon>
    </lineage>
</organism>
<feature type="transmembrane region" description="Helical" evidence="1">
    <location>
        <begin position="186"/>
        <end position="203"/>
    </location>
</feature>
<evidence type="ECO:0000256" key="1">
    <source>
        <dbReference type="SAM" id="Phobius"/>
    </source>
</evidence>
<keyword evidence="1" id="KW-1133">Transmembrane helix</keyword>
<dbReference type="InterPro" id="IPR000620">
    <property type="entry name" value="EamA_dom"/>
</dbReference>
<dbReference type="PANTHER" id="PTHR22911">
    <property type="entry name" value="ACYL-MALONYL CONDENSING ENZYME-RELATED"/>
    <property type="match status" value="1"/>
</dbReference>
<evidence type="ECO:0000259" key="2">
    <source>
        <dbReference type="Pfam" id="PF00892"/>
    </source>
</evidence>
<dbReference type="Gene3D" id="1.10.3730.20">
    <property type="match status" value="1"/>
</dbReference>
<feature type="transmembrane region" description="Helical" evidence="1">
    <location>
        <begin position="123"/>
        <end position="140"/>
    </location>
</feature>
<dbReference type="Pfam" id="PF00892">
    <property type="entry name" value="EamA"/>
    <property type="match status" value="2"/>
</dbReference>
<sequence>RWGLGITLALFTTAIWGLIPVILKVLIQGLDPYSITFYRFLIAAVLAGIAVIHRHDFKSLIRNIRGIYLILALTASVSFAGSYILYPLALEYVSPSTAQVLNQLSYVFMLVGGVAFYHERLGLLQAVGGIILFLGMLLFFNERFDELLSGTGVLYSGIILIMCGAVCLAAYTLIQKQLLLILPSEGIMFLVYIAGTLLLFPLAEPEKIMTLSASQATLLIISAPVTLIAFVSLSESLHHLELNRVSMILASVPLATVAAMTVCSSLFPDVLEPEQLNTLSLAGAVLVVVGTMLGSLRVGRER</sequence>
<gene>
    <name evidence="3" type="ORF">METZ01_LOCUS242924</name>
</gene>
<dbReference type="InterPro" id="IPR037185">
    <property type="entry name" value="EmrE-like"/>
</dbReference>
<reference evidence="3" key="1">
    <citation type="submission" date="2018-05" db="EMBL/GenBank/DDBJ databases">
        <authorList>
            <person name="Lanie J.A."/>
            <person name="Ng W.-L."/>
            <person name="Kazmierczak K.M."/>
            <person name="Andrzejewski T.M."/>
            <person name="Davidsen T.M."/>
            <person name="Wayne K.J."/>
            <person name="Tettelin H."/>
            <person name="Glass J.I."/>
            <person name="Rusch D."/>
            <person name="Podicherti R."/>
            <person name="Tsui H.-C.T."/>
            <person name="Winkler M.E."/>
        </authorList>
    </citation>
    <scope>NUCLEOTIDE SEQUENCE</scope>
</reference>
<feature type="transmembrane region" description="Helical" evidence="1">
    <location>
        <begin position="152"/>
        <end position="174"/>
    </location>
</feature>
<evidence type="ECO:0000313" key="3">
    <source>
        <dbReference type="EMBL" id="SVB90070.1"/>
    </source>
</evidence>
<accession>A0A382HRZ8</accession>
<proteinExistence type="predicted"/>
<keyword evidence="1" id="KW-0812">Transmembrane</keyword>
<feature type="transmembrane region" description="Helical" evidence="1">
    <location>
        <begin position="7"/>
        <end position="27"/>
    </location>
</feature>
<feature type="transmembrane region" description="Helical" evidence="1">
    <location>
        <begin position="33"/>
        <end position="52"/>
    </location>
</feature>
<keyword evidence="1" id="KW-0472">Membrane</keyword>
<feature type="domain" description="EamA" evidence="2">
    <location>
        <begin position="156"/>
        <end position="293"/>
    </location>
</feature>
<feature type="transmembrane region" description="Helical" evidence="1">
    <location>
        <begin position="64"/>
        <end position="86"/>
    </location>
</feature>
<feature type="transmembrane region" description="Helical" evidence="1">
    <location>
        <begin position="245"/>
        <end position="267"/>
    </location>
</feature>
<feature type="non-terminal residue" evidence="3">
    <location>
        <position position="1"/>
    </location>
</feature>
<dbReference type="SUPFAM" id="SSF103481">
    <property type="entry name" value="Multidrug resistance efflux transporter EmrE"/>
    <property type="match status" value="2"/>
</dbReference>
<feature type="domain" description="EamA" evidence="2">
    <location>
        <begin position="4"/>
        <end position="140"/>
    </location>
</feature>
<feature type="transmembrane region" description="Helical" evidence="1">
    <location>
        <begin position="98"/>
        <end position="116"/>
    </location>
</feature>
<protein>
    <recommendedName>
        <fullName evidence="2">EamA domain-containing protein</fullName>
    </recommendedName>
</protein>
<dbReference type="AlphaFoldDB" id="A0A382HRZ8"/>
<feature type="transmembrane region" description="Helical" evidence="1">
    <location>
        <begin position="279"/>
        <end position="299"/>
    </location>
</feature>
<name>A0A382HRZ8_9ZZZZ</name>